<organism evidence="1 2">
    <name type="scientific">Tritrichomonas foetus</name>
    <dbReference type="NCBI Taxonomy" id="1144522"/>
    <lineage>
        <taxon>Eukaryota</taxon>
        <taxon>Metamonada</taxon>
        <taxon>Parabasalia</taxon>
        <taxon>Tritrichomonadida</taxon>
        <taxon>Tritrichomonadidae</taxon>
        <taxon>Tritrichomonas</taxon>
    </lineage>
</organism>
<sequence>MTGIIVKPFKGYIPPESHIAEVIAPPYDVLNREEASEMGKEKPDCVIHITRPEIEFPGVESTHPQVYQRGADNLEKWISNKLFVQRDKPGFYAYRQHLGDHQQCGIFALCSLEQYKSGMIKKHEETRKAPEEDRTITTRIQNSNVGSVFLAYRSNENQEVSEYVRKLCSGIPNRASHLDFDNTDHELWFIEDEQEVNEVVRLFGTIDKLYIADGHHRCASAYNVYEERKAAAGDDFKGDEPFCYFMAAIFADTELCVIDYNRIITNVTMKTDDLIQRITENGFKVSPYTGEEEPITHTFLKFHHARPINLHTFSMYLRGKWFKLDFVGKFLTDKPVDQIDSKILTDFILSPIFGIEDLRSAKNIMFVGGTRDIHGLEEEAGTDDRIAFAIPPIQIHQLFDVSDSGAIMPPKSTWFVPKLATGMVIRKIE</sequence>
<evidence type="ECO:0000313" key="1">
    <source>
        <dbReference type="EMBL" id="OHT11010.1"/>
    </source>
</evidence>
<dbReference type="AlphaFoldDB" id="A0A1J4KIU9"/>
<reference evidence="1" key="1">
    <citation type="submission" date="2016-10" db="EMBL/GenBank/DDBJ databases">
        <authorList>
            <person name="Benchimol M."/>
            <person name="Almeida L.G."/>
            <person name="Vasconcelos A.T."/>
            <person name="Perreira-Neves A."/>
            <person name="Rosa I.A."/>
            <person name="Tasca T."/>
            <person name="Bogo M.R."/>
            <person name="de Souza W."/>
        </authorList>
    </citation>
    <scope>NUCLEOTIDE SEQUENCE [LARGE SCALE GENOMIC DNA]</scope>
    <source>
        <strain evidence="1">K</strain>
    </source>
</reference>
<evidence type="ECO:0000313" key="2">
    <source>
        <dbReference type="Proteomes" id="UP000179807"/>
    </source>
</evidence>
<proteinExistence type="predicted"/>
<evidence type="ECO:0008006" key="3">
    <source>
        <dbReference type="Google" id="ProtNLM"/>
    </source>
</evidence>
<dbReference type="Proteomes" id="UP000179807">
    <property type="component" value="Unassembled WGS sequence"/>
</dbReference>
<dbReference type="Pfam" id="PF06245">
    <property type="entry name" value="DUF1015"/>
    <property type="match status" value="1"/>
</dbReference>
<dbReference type="EMBL" id="MLAK01000596">
    <property type="protein sequence ID" value="OHT11010.1"/>
    <property type="molecule type" value="Genomic_DNA"/>
</dbReference>
<keyword evidence="2" id="KW-1185">Reference proteome</keyword>
<dbReference type="GeneID" id="94835533"/>
<dbReference type="PANTHER" id="PTHR36454:SF1">
    <property type="entry name" value="DUF1015 DOMAIN-CONTAINING PROTEIN"/>
    <property type="match status" value="1"/>
</dbReference>
<dbReference type="InterPro" id="IPR008323">
    <property type="entry name" value="UCP033563"/>
</dbReference>
<dbReference type="RefSeq" id="XP_068364146.1">
    <property type="nucleotide sequence ID" value="XM_068500829.1"/>
</dbReference>
<name>A0A1J4KIU9_9EUKA</name>
<dbReference type="OrthoDB" id="5004at2759"/>
<protein>
    <recommendedName>
        <fullName evidence="3">DUF1015 domain-containing protein</fullName>
    </recommendedName>
</protein>
<gene>
    <name evidence="1" type="ORF">TRFO_19507</name>
</gene>
<accession>A0A1J4KIU9</accession>
<dbReference type="PIRSF" id="PIRSF033563">
    <property type="entry name" value="UCP033563"/>
    <property type="match status" value="1"/>
</dbReference>
<dbReference type="PANTHER" id="PTHR36454">
    <property type="entry name" value="LMO2823 PROTEIN"/>
    <property type="match status" value="1"/>
</dbReference>
<dbReference type="VEuPathDB" id="TrichDB:TRFO_19507"/>
<comment type="caution">
    <text evidence="1">The sequence shown here is derived from an EMBL/GenBank/DDBJ whole genome shotgun (WGS) entry which is preliminary data.</text>
</comment>